<protein>
    <submittedName>
        <fullName evidence="2">Uncharacterized protein</fullName>
    </submittedName>
</protein>
<keyword evidence="1" id="KW-0812">Transmembrane</keyword>
<reference evidence="2 3" key="1">
    <citation type="submission" date="2017-11" db="EMBL/GenBank/DDBJ databases">
        <title>Genome sequence of Entomoplasma lucivorax PIPN-2 (ATCC 49196).</title>
        <authorList>
            <person name="Lo W.-S."/>
            <person name="Gasparich G.E."/>
            <person name="Kuo C.-H."/>
        </authorList>
    </citation>
    <scope>NUCLEOTIDE SEQUENCE [LARGE SCALE GENOMIC DNA]</scope>
    <source>
        <strain evidence="2 3">PIPN-2</strain>
    </source>
</reference>
<evidence type="ECO:0000313" key="2">
    <source>
        <dbReference type="EMBL" id="PPE05541.1"/>
    </source>
</evidence>
<keyword evidence="1" id="KW-0472">Membrane</keyword>
<keyword evidence="3" id="KW-1185">Reference proteome</keyword>
<sequence length="66" mass="7583">MPDFLIPVIILIVVLFLCAILIKIIIEKKKVETAKENFKNSRTLQNTSLQEILINSDTKAWTIQDI</sequence>
<evidence type="ECO:0000313" key="3">
    <source>
        <dbReference type="Proteomes" id="UP000237865"/>
    </source>
</evidence>
<evidence type="ECO:0000256" key="1">
    <source>
        <dbReference type="SAM" id="Phobius"/>
    </source>
</evidence>
<dbReference type="STRING" id="1399797.GCA_000518285_00013"/>
<dbReference type="AlphaFoldDB" id="A0A2S5RDZ7"/>
<organism evidence="2 3">
    <name type="scientific">Williamsoniiplasma lucivorax</name>
    <dbReference type="NCBI Taxonomy" id="209274"/>
    <lineage>
        <taxon>Bacteria</taxon>
        <taxon>Bacillati</taxon>
        <taxon>Mycoplasmatota</taxon>
        <taxon>Mollicutes</taxon>
        <taxon>Entomoplasmatales</taxon>
        <taxon>Williamsoniiplasma</taxon>
    </lineage>
</organism>
<dbReference type="EMBL" id="PHNE01000002">
    <property type="protein sequence ID" value="PPE05541.1"/>
    <property type="molecule type" value="Genomic_DNA"/>
</dbReference>
<proteinExistence type="predicted"/>
<accession>A0A2S5RDZ7</accession>
<dbReference type="Proteomes" id="UP000237865">
    <property type="component" value="Unassembled WGS sequence"/>
</dbReference>
<comment type="caution">
    <text evidence="2">The sequence shown here is derived from an EMBL/GenBank/DDBJ whole genome shotgun (WGS) entry which is preliminary data.</text>
</comment>
<feature type="transmembrane region" description="Helical" evidence="1">
    <location>
        <begin position="6"/>
        <end position="26"/>
    </location>
</feature>
<name>A0A2S5RDZ7_9MOLU</name>
<keyword evidence="1" id="KW-1133">Transmembrane helix</keyword>
<dbReference type="RefSeq" id="WP_028126305.1">
    <property type="nucleotide sequence ID" value="NZ_PHNE01000002.1"/>
</dbReference>
<gene>
    <name evidence="2" type="ORF">ELUCI_v1c06340</name>
</gene>